<proteinExistence type="predicted"/>
<name>A0A6I2F7J0_9MICO</name>
<dbReference type="EMBL" id="WJIF01000005">
    <property type="protein sequence ID" value="MRG60234.1"/>
    <property type="molecule type" value="Genomic_DNA"/>
</dbReference>
<dbReference type="RefSeq" id="WP_153684696.1">
    <property type="nucleotide sequence ID" value="NZ_WJIF01000005.1"/>
</dbReference>
<organism evidence="1 2">
    <name type="scientific">Agromyces agglutinans</name>
    <dbReference type="NCBI Taxonomy" id="2662258"/>
    <lineage>
        <taxon>Bacteria</taxon>
        <taxon>Bacillati</taxon>
        <taxon>Actinomycetota</taxon>
        <taxon>Actinomycetes</taxon>
        <taxon>Micrococcales</taxon>
        <taxon>Microbacteriaceae</taxon>
        <taxon>Agromyces</taxon>
    </lineage>
</organism>
<accession>A0A6I2F7J0</accession>
<keyword evidence="2" id="KW-1185">Reference proteome</keyword>
<gene>
    <name evidence="1" type="ORF">GE115_10195</name>
</gene>
<dbReference type="AlphaFoldDB" id="A0A6I2F7J0"/>
<sequence length="109" mass="12054">MPVPVPDSDAMTFEAWNDFAHTFDGYAWVGRSTGERTPESLFRHIVVPVRAAWERRGLDEVSVEDIRATLFFQARAARMAGGYGIGSPDEEAFQRALVAELGRRGPTVG</sequence>
<evidence type="ECO:0000313" key="2">
    <source>
        <dbReference type="Proteomes" id="UP000431080"/>
    </source>
</evidence>
<comment type="caution">
    <text evidence="1">The sequence shown here is derived from an EMBL/GenBank/DDBJ whole genome shotgun (WGS) entry which is preliminary data.</text>
</comment>
<dbReference type="Proteomes" id="UP000431080">
    <property type="component" value="Unassembled WGS sequence"/>
</dbReference>
<evidence type="ECO:0000313" key="1">
    <source>
        <dbReference type="EMBL" id="MRG60234.1"/>
    </source>
</evidence>
<reference evidence="1 2" key="1">
    <citation type="submission" date="2019-10" db="EMBL/GenBank/DDBJ databases">
        <authorList>
            <person name="Nie G."/>
            <person name="Ming H."/>
            <person name="Yi B."/>
        </authorList>
    </citation>
    <scope>NUCLEOTIDE SEQUENCE [LARGE SCALE GENOMIC DNA]</scope>
    <source>
        <strain evidence="1 2">CFH 90414</strain>
    </source>
</reference>
<protein>
    <submittedName>
        <fullName evidence="1">Uncharacterized protein</fullName>
    </submittedName>
</protein>